<dbReference type="OrthoDB" id="1524472at2"/>
<evidence type="ECO:0000313" key="4">
    <source>
        <dbReference type="Proteomes" id="UP000315312"/>
    </source>
</evidence>
<dbReference type="PANTHER" id="PTHR34473">
    <property type="entry name" value="UPF0699 TRANSMEMBRANE PROTEIN YDBS"/>
    <property type="match status" value="1"/>
</dbReference>
<evidence type="ECO:0000313" key="3">
    <source>
        <dbReference type="EMBL" id="TWH95461.1"/>
    </source>
</evidence>
<keyword evidence="1" id="KW-0472">Membrane</keyword>
<feature type="transmembrane region" description="Helical" evidence="1">
    <location>
        <begin position="64"/>
        <end position="84"/>
    </location>
</feature>
<gene>
    <name evidence="3" type="ORF">IP97_01137</name>
</gene>
<feature type="domain" description="YdbS-like PH" evidence="2">
    <location>
        <begin position="90"/>
        <end position="163"/>
    </location>
</feature>
<name>A0A562KJB0_9FLAO</name>
<reference evidence="3 4" key="1">
    <citation type="journal article" date="2015" name="Stand. Genomic Sci.">
        <title>Genomic Encyclopedia of Bacterial and Archaeal Type Strains, Phase III: the genomes of soil and plant-associated and newly described type strains.</title>
        <authorList>
            <person name="Whitman W.B."/>
            <person name="Woyke T."/>
            <person name="Klenk H.P."/>
            <person name="Zhou Y."/>
            <person name="Lilburn T.G."/>
            <person name="Beck B.J."/>
            <person name="De Vos P."/>
            <person name="Vandamme P."/>
            <person name="Eisen J.A."/>
            <person name="Garrity G."/>
            <person name="Hugenholtz P."/>
            <person name="Kyrpides N.C."/>
        </authorList>
    </citation>
    <scope>NUCLEOTIDE SEQUENCE [LARGE SCALE GENOMIC DNA]</scope>
    <source>
        <strain evidence="3 4">CGMCC 1.6844</strain>
    </source>
</reference>
<keyword evidence="1" id="KW-0812">Transmembrane</keyword>
<keyword evidence="4" id="KW-1185">Reference proteome</keyword>
<sequence>MNEFTNNPIEIDQLPKFEEVQLKGLHPKYINVLLFNFLLLFILIIGGFSTLFYFKKDAFSSTTWILILIGILVFLAGLIVYTKLSFNKKGYAFREHDTIYKSGLISETTTIIPFNRVQHVALHQGFISRKLGLASIELFTAGGSSSDLEIPGLLLADAQIIKNLVSQKINPPKKEEVIEPFSNESFLTAENE</sequence>
<dbReference type="Pfam" id="PF03703">
    <property type="entry name" value="bPH_2"/>
    <property type="match status" value="1"/>
</dbReference>
<dbReference type="InterPro" id="IPR005182">
    <property type="entry name" value="YdbS-like_PH"/>
</dbReference>
<protein>
    <recommendedName>
        <fullName evidence="2">YdbS-like PH domain-containing protein</fullName>
    </recommendedName>
</protein>
<dbReference type="EMBL" id="VLKM01000004">
    <property type="protein sequence ID" value="TWH95461.1"/>
    <property type="molecule type" value="Genomic_DNA"/>
</dbReference>
<accession>A0A562KJB0</accession>
<comment type="caution">
    <text evidence="3">The sequence shown here is derived from an EMBL/GenBank/DDBJ whole genome shotgun (WGS) entry which is preliminary data.</text>
</comment>
<evidence type="ECO:0000259" key="2">
    <source>
        <dbReference type="Pfam" id="PF03703"/>
    </source>
</evidence>
<feature type="transmembrane region" description="Helical" evidence="1">
    <location>
        <begin position="32"/>
        <end position="52"/>
    </location>
</feature>
<dbReference type="AlphaFoldDB" id="A0A562KJB0"/>
<dbReference type="PANTHER" id="PTHR34473:SF2">
    <property type="entry name" value="UPF0699 TRANSMEMBRANE PROTEIN YDBT"/>
    <property type="match status" value="1"/>
</dbReference>
<organism evidence="3 4">
    <name type="scientific">Flavobacterium cheniae</name>
    <dbReference type="NCBI Taxonomy" id="295428"/>
    <lineage>
        <taxon>Bacteria</taxon>
        <taxon>Pseudomonadati</taxon>
        <taxon>Bacteroidota</taxon>
        <taxon>Flavobacteriia</taxon>
        <taxon>Flavobacteriales</taxon>
        <taxon>Flavobacteriaceae</taxon>
        <taxon>Flavobacterium</taxon>
    </lineage>
</organism>
<dbReference type="Proteomes" id="UP000315312">
    <property type="component" value="Unassembled WGS sequence"/>
</dbReference>
<proteinExistence type="predicted"/>
<keyword evidence="1" id="KW-1133">Transmembrane helix</keyword>
<dbReference type="RefSeq" id="WP_133607279.1">
    <property type="nucleotide sequence ID" value="NZ_SNZC01000001.1"/>
</dbReference>
<evidence type="ECO:0000256" key="1">
    <source>
        <dbReference type="SAM" id="Phobius"/>
    </source>
</evidence>